<keyword evidence="1 4" id="KW-0929">Antimicrobial</keyword>
<keyword evidence="2 4" id="KW-0081">Bacteriolytic enzyme</keyword>
<dbReference type="CDD" id="cd00737">
    <property type="entry name" value="lyz_endolysin_autolysin"/>
    <property type="match status" value="1"/>
</dbReference>
<dbReference type="EMBL" id="FNKX01000002">
    <property type="protein sequence ID" value="SDR55752.1"/>
    <property type="molecule type" value="Genomic_DNA"/>
</dbReference>
<dbReference type="RefSeq" id="WP_090809552.1">
    <property type="nucleotide sequence ID" value="NZ_FNKX01000002.1"/>
</dbReference>
<name>A0A1H1K0Z5_9BURK</name>
<dbReference type="Proteomes" id="UP000199365">
    <property type="component" value="Unassembled WGS sequence"/>
</dbReference>
<keyword evidence="4" id="KW-0378">Hydrolase</keyword>
<dbReference type="InterPro" id="IPR033907">
    <property type="entry name" value="Endolysin_autolysin"/>
</dbReference>
<dbReference type="InterPro" id="IPR023347">
    <property type="entry name" value="Lysozyme_dom_sf"/>
</dbReference>
<keyword evidence="6" id="KW-1185">Reference proteome</keyword>
<dbReference type="AlphaFoldDB" id="A0A1H1K0Z5"/>
<dbReference type="GO" id="GO:0009253">
    <property type="term" value="P:peptidoglycan catabolic process"/>
    <property type="evidence" value="ECO:0007669"/>
    <property type="project" value="InterPro"/>
</dbReference>
<evidence type="ECO:0000313" key="5">
    <source>
        <dbReference type="EMBL" id="SDR55752.1"/>
    </source>
</evidence>
<protein>
    <recommendedName>
        <fullName evidence="4">Lysozyme</fullName>
        <ecNumber evidence="4">3.2.1.17</ecNumber>
    </recommendedName>
</protein>
<comment type="similarity">
    <text evidence="4">Belongs to the glycosyl hydrolase 24 family.</text>
</comment>
<evidence type="ECO:0000256" key="1">
    <source>
        <dbReference type="ARBA" id="ARBA00022529"/>
    </source>
</evidence>
<sequence>MPDALGTAVTNTNPDSNLVVQSRRLGKPWKISQHGITFIAGWEAFMPHIYDNDGAGKGGNATVGYGHLVHMGPISGAAPEVPFRNGITIAQARELLLLDLEYPERIVNKNIRVPLYQFEYDALVCFVYNLPSGNAGLLNLVNSGHYDRVPAKFLEYTMAGGVRPRGLIKRRRSEGSLFKDGNYDHSH</sequence>
<comment type="catalytic activity">
    <reaction evidence="4">
        <text>Hydrolysis of (1-&gt;4)-beta-linkages between N-acetylmuramic acid and N-acetyl-D-glucosamine residues in a peptidoglycan and between N-acetyl-D-glucosamine residues in chitodextrins.</text>
        <dbReference type="EC" id="3.2.1.17"/>
    </reaction>
</comment>
<organism evidence="5 6">
    <name type="scientific">Paraburkholderia tuberum</name>
    <dbReference type="NCBI Taxonomy" id="157910"/>
    <lineage>
        <taxon>Bacteria</taxon>
        <taxon>Pseudomonadati</taxon>
        <taxon>Pseudomonadota</taxon>
        <taxon>Betaproteobacteria</taxon>
        <taxon>Burkholderiales</taxon>
        <taxon>Burkholderiaceae</taxon>
        <taxon>Paraburkholderia</taxon>
    </lineage>
</organism>
<dbReference type="Pfam" id="PF00959">
    <property type="entry name" value="Phage_lysozyme"/>
    <property type="match status" value="1"/>
</dbReference>
<dbReference type="InterPro" id="IPR002196">
    <property type="entry name" value="Glyco_hydro_24"/>
</dbReference>
<dbReference type="SUPFAM" id="SSF53955">
    <property type="entry name" value="Lysozyme-like"/>
    <property type="match status" value="1"/>
</dbReference>
<dbReference type="PANTHER" id="PTHR38107">
    <property type="match status" value="1"/>
</dbReference>
<keyword evidence="4" id="KW-0326">Glycosidase</keyword>
<dbReference type="GO" id="GO:0031640">
    <property type="term" value="P:killing of cells of another organism"/>
    <property type="evidence" value="ECO:0007669"/>
    <property type="project" value="UniProtKB-KW"/>
</dbReference>
<dbReference type="GO" id="GO:0042742">
    <property type="term" value="P:defense response to bacterium"/>
    <property type="evidence" value="ECO:0007669"/>
    <property type="project" value="UniProtKB-KW"/>
</dbReference>
<dbReference type="InterPro" id="IPR051018">
    <property type="entry name" value="Bacteriophage_GH24"/>
</dbReference>
<evidence type="ECO:0000256" key="2">
    <source>
        <dbReference type="ARBA" id="ARBA00022638"/>
    </source>
</evidence>
<dbReference type="STRING" id="157910.SAMN05445850_6160"/>
<proteinExistence type="inferred from homology"/>
<dbReference type="PANTHER" id="PTHR38107:SF3">
    <property type="entry name" value="LYSOZYME RRRD-RELATED"/>
    <property type="match status" value="1"/>
</dbReference>
<dbReference type="EC" id="3.2.1.17" evidence="4"/>
<gene>
    <name evidence="5" type="ORF">SAMN05445850_6160</name>
</gene>
<evidence type="ECO:0000256" key="3">
    <source>
        <dbReference type="ARBA" id="ARBA00023200"/>
    </source>
</evidence>
<dbReference type="GO" id="GO:0003796">
    <property type="term" value="F:lysozyme activity"/>
    <property type="evidence" value="ECO:0007669"/>
    <property type="project" value="UniProtKB-EC"/>
</dbReference>
<evidence type="ECO:0000313" key="6">
    <source>
        <dbReference type="Proteomes" id="UP000199365"/>
    </source>
</evidence>
<reference evidence="6" key="1">
    <citation type="submission" date="2016-10" db="EMBL/GenBank/DDBJ databases">
        <authorList>
            <person name="Varghese N."/>
            <person name="Submissions S."/>
        </authorList>
    </citation>
    <scope>NUCLEOTIDE SEQUENCE [LARGE SCALE GENOMIC DNA]</scope>
    <source>
        <strain evidence="6">DUS833</strain>
    </source>
</reference>
<keyword evidence="3" id="KW-1035">Host cytoplasm</keyword>
<dbReference type="Gene3D" id="1.10.530.40">
    <property type="match status" value="1"/>
</dbReference>
<dbReference type="GO" id="GO:0016998">
    <property type="term" value="P:cell wall macromolecule catabolic process"/>
    <property type="evidence" value="ECO:0007669"/>
    <property type="project" value="InterPro"/>
</dbReference>
<evidence type="ECO:0000256" key="4">
    <source>
        <dbReference type="RuleBase" id="RU003788"/>
    </source>
</evidence>
<accession>A0A1H1K0Z5</accession>
<dbReference type="InterPro" id="IPR023346">
    <property type="entry name" value="Lysozyme-like_dom_sf"/>
</dbReference>